<dbReference type="SUPFAM" id="SSF55729">
    <property type="entry name" value="Acyl-CoA N-acyltransferases (Nat)"/>
    <property type="match status" value="1"/>
</dbReference>
<dbReference type="InterPro" id="IPR050832">
    <property type="entry name" value="Bact_Acetyltransf"/>
</dbReference>
<evidence type="ECO:0000313" key="4">
    <source>
        <dbReference type="EMBL" id="TQR87806.1"/>
    </source>
</evidence>
<name>A0A544W6F6_9MYCO</name>
<dbReference type="InterPro" id="IPR056934">
    <property type="entry name" value="SH3_Rv0428c"/>
</dbReference>
<dbReference type="PANTHER" id="PTHR43877">
    <property type="entry name" value="AMINOALKYLPHOSPHONATE N-ACETYLTRANSFERASE-RELATED-RELATED"/>
    <property type="match status" value="1"/>
</dbReference>
<evidence type="ECO:0000259" key="3">
    <source>
        <dbReference type="PROSITE" id="PS51186"/>
    </source>
</evidence>
<dbReference type="InterPro" id="IPR016181">
    <property type="entry name" value="Acyl_CoA_acyltransferase"/>
</dbReference>
<evidence type="ECO:0000313" key="5">
    <source>
        <dbReference type="Proteomes" id="UP000315759"/>
    </source>
</evidence>
<organism evidence="4 5">
    <name type="scientific">Mycolicibacterium hodleri</name>
    <dbReference type="NCBI Taxonomy" id="49897"/>
    <lineage>
        <taxon>Bacteria</taxon>
        <taxon>Bacillati</taxon>
        <taxon>Actinomycetota</taxon>
        <taxon>Actinomycetes</taxon>
        <taxon>Mycobacteriales</taxon>
        <taxon>Mycobacteriaceae</taxon>
        <taxon>Mycolicibacterium</taxon>
    </lineage>
</organism>
<evidence type="ECO:0000256" key="2">
    <source>
        <dbReference type="ARBA" id="ARBA00023315"/>
    </source>
</evidence>
<keyword evidence="5" id="KW-1185">Reference proteome</keyword>
<dbReference type="Gene3D" id="3.40.630.30">
    <property type="match status" value="1"/>
</dbReference>
<dbReference type="CDD" id="cd04301">
    <property type="entry name" value="NAT_SF"/>
    <property type="match status" value="1"/>
</dbReference>
<gene>
    <name evidence="4" type="ORF">D8S82_04115</name>
</gene>
<accession>A0A544W6F6</accession>
<dbReference type="AlphaFoldDB" id="A0A544W6F6"/>
<dbReference type="GO" id="GO:0016747">
    <property type="term" value="F:acyltransferase activity, transferring groups other than amino-acyl groups"/>
    <property type="evidence" value="ECO:0007669"/>
    <property type="project" value="InterPro"/>
</dbReference>
<dbReference type="PROSITE" id="PS51186">
    <property type="entry name" value="GNAT"/>
    <property type="match status" value="1"/>
</dbReference>
<keyword evidence="1 4" id="KW-0808">Transferase</keyword>
<dbReference type="Pfam" id="PF24553">
    <property type="entry name" value="Rv0428c_C"/>
    <property type="match status" value="1"/>
</dbReference>
<dbReference type="InterPro" id="IPR056935">
    <property type="entry name" value="Rv0428c-like_C"/>
</dbReference>
<proteinExistence type="predicted"/>
<feature type="domain" description="N-acetyltransferase" evidence="3">
    <location>
        <begin position="143"/>
        <end position="295"/>
    </location>
</feature>
<reference evidence="4 5" key="1">
    <citation type="submission" date="2018-10" db="EMBL/GenBank/DDBJ databases">
        <title>Draft genome of Mycobacterium hodleri strain B.</title>
        <authorList>
            <person name="Amande T.J."/>
            <person name="Mcgenity T.J."/>
        </authorList>
    </citation>
    <scope>NUCLEOTIDE SEQUENCE [LARGE SCALE GENOMIC DNA]</scope>
    <source>
        <strain evidence="4 5">B</strain>
    </source>
</reference>
<dbReference type="Proteomes" id="UP000315759">
    <property type="component" value="Unassembled WGS sequence"/>
</dbReference>
<dbReference type="EMBL" id="VIFX01000004">
    <property type="protein sequence ID" value="TQR87806.1"/>
    <property type="molecule type" value="Genomic_DNA"/>
</dbReference>
<dbReference type="InterPro" id="IPR000182">
    <property type="entry name" value="GNAT_dom"/>
</dbReference>
<protein>
    <submittedName>
        <fullName evidence="4">GNAT family N-acetyltransferase</fullName>
    </submittedName>
</protein>
<dbReference type="Pfam" id="PF24551">
    <property type="entry name" value="SH3_Rv0428c"/>
    <property type="match status" value="1"/>
</dbReference>
<dbReference type="RefSeq" id="WP_142550855.1">
    <property type="nucleotide sequence ID" value="NZ_VIFX01000004.1"/>
</dbReference>
<evidence type="ECO:0000256" key="1">
    <source>
        <dbReference type="ARBA" id="ARBA00022679"/>
    </source>
</evidence>
<sequence>MPELPEVGTRVSLRYRLPAGSVPPMSDVVGHLREVGPTLLVETKAGDVVTVSTADVVSIRPLSAAPVRNRDIRNLEHAAALGWPGVEHEWLDGWLLRFGHGVTRRANSAVPLLPTPGEHLDEIANWYAARGARALLAVPDRLFRLLPDQPTDGENVVMSRQLTDGAVGASVAVTPRPDEAWLRLHPRQVPVDVLTAVVDGVVAFGTLEDAAVGRVAVTVAPDGTRWAGLSSVHVAEDARRRGLARTLCEGLLGWAFEQGATRAYVQVLADNAPATQLYASTGFGEHHRSRYVSLG</sequence>
<keyword evidence="2" id="KW-0012">Acyltransferase</keyword>
<comment type="caution">
    <text evidence="4">The sequence shown here is derived from an EMBL/GenBank/DDBJ whole genome shotgun (WGS) entry which is preliminary data.</text>
</comment>